<evidence type="ECO:0000313" key="2">
    <source>
        <dbReference type="Proteomes" id="UP000818323"/>
    </source>
</evidence>
<name>A0ABW9YV22_9HYPH</name>
<accession>A0ABW9YV22</accession>
<proteinExistence type="predicted"/>
<evidence type="ECO:0000313" key="1">
    <source>
        <dbReference type="EMBL" id="NBJ23657.1"/>
    </source>
</evidence>
<dbReference type="Proteomes" id="UP000818323">
    <property type="component" value="Unassembled WGS sequence"/>
</dbReference>
<comment type="caution">
    <text evidence="1">The sequence shown here is derived from an EMBL/GenBank/DDBJ whole genome shotgun (WGS) entry which is preliminary data.</text>
</comment>
<gene>
    <name evidence="1" type="ORF">GR303_04725</name>
</gene>
<sequence>MLSYDQASARREDKDSSWLYSQFHQACASLLKKPSSRRGPFVIDEEELIAMHSDAREEKAVSDPDGQG</sequence>
<dbReference type="RefSeq" id="WP_161721155.1">
    <property type="nucleotide sequence ID" value="NZ_JAAAXI010000001.1"/>
</dbReference>
<keyword evidence="2" id="KW-1185">Reference proteome</keyword>
<protein>
    <submittedName>
        <fullName evidence="1">Uncharacterized protein</fullName>
    </submittedName>
</protein>
<reference evidence="1 2" key="1">
    <citation type="submission" date="2020-01" db="EMBL/GenBank/DDBJ databases">
        <title>Microvirga sp. nov., an arsenate reduction bacterium isolated from Tibet hotspring sediments.</title>
        <authorList>
            <person name="Yuan C.-G."/>
        </authorList>
    </citation>
    <scope>NUCLEOTIDE SEQUENCE [LARGE SCALE GENOMIC DNA]</scope>
    <source>
        <strain evidence="1 2">SYSU G3D203</strain>
    </source>
</reference>
<dbReference type="EMBL" id="JAAAXJ010000002">
    <property type="protein sequence ID" value="NBJ23657.1"/>
    <property type="molecule type" value="Genomic_DNA"/>
</dbReference>
<organism evidence="1 2">
    <name type="scientific">Microvirga arsenatis</name>
    <dbReference type="NCBI Taxonomy" id="2692265"/>
    <lineage>
        <taxon>Bacteria</taxon>
        <taxon>Pseudomonadati</taxon>
        <taxon>Pseudomonadota</taxon>
        <taxon>Alphaproteobacteria</taxon>
        <taxon>Hyphomicrobiales</taxon>
        <taxon>Methylobacteriaceae</taxon>
        <taxon>Microvirga</taxon>
    </lineage>
</organism>